<dbReference type="InterPro" id="IPR013324">
    <property type="entry name" value="RNA_pol_sigma_r3/r4-like"/>
</dbReference>
<dbReference type="Gene3D" id="1.10.1740.10">
    <property type="match status" value="1"/>
</dbReference>
<dbReference type="GO" id="GO:0006352">
    <property type="term" value="P:DNA-templated transcription initiation"/>
    <property type="evidence" value="ECO:0007669"/>
    <property type="project" value="InterPro"/>
</dbReference>
<dbReference type="InterPro" id="IPR007627">
    <property type="entry name" value="RNA_pol_sigma70_r2"/>
</dbReference>
<dbReference type="InterPro" id="IPR036388">
    <property type="entry name" value="WH-like_DNA-bd_sf"/>
</dbReference>
<feature type="domain" description="RNA polymerase sigma-70 region 2" evidence="5">
    <location>
        <begin position="34"/>
        <end position="100"/>
    </location>
</feature>
<dbReference type="AlphaFoldDB" id="A0AAU7CWZ7"/>
<protein>
    <submittedName>
        <fullName evidence="7">RNA polymerase sigma factor</fullName>
    </submittedName>
</protein>
<dbReference type="EMBL" id="CP121194">
    <property type="protein sequence ID" value="XBH09626.1"/>
    <property type="molecule type" value="Genomic_DNA"/>
</dbReference>
<sequence>MKTTGILENSKALTDLEIIARVQAGERALYEIIMRRYNQRLYRVTRAILHDDTEAEDVMQDAYVRAYTHLSQFAGRSAFSTWLTRIAVHEALTRLRSRNRHPQVDVTEYDGEISMKMPGTSSNPEYNASAAQLREFLEEAVLNLPESYRTVIMLRDIEELSTAETAEALDLTEENVKVRLHRGHGMIRSWLFERIGTKAKEAFPFMGIRCDRVVENVFDRLEKLAAANPQIQ</sequence>
<dbReference type="SUPFAM" id="SSF88659">
    <property type="entry name" value="Sigma3 and sigma4 domains of RNA polymerase sigma factors"/>
    <property type="match status" value="1"/>
</dbReference>
<dbReference type="EMBL" id="CP121195">
    <property type="protein sequence ID" value="XBH12913.1"/>
    <property type="molecule type" value="Genomic_DNA"/>
</dbReference>
<evidence type="ECO:0000256" key="1">
    <source>
        <dbReference type="ARBA" id="ARBA00010641"/>
    </source>
</evidence>
<dbReference type="CDD" id="cd06171">
    <property type="entry name" value="Sigma70_r4"/>
    <property type="match status" value="1"/>
</dbReference>
<evidence type="ECO:0000313" key="7">
    <source>
        <dbReference type="EMBL" id="XBH09626.1"/>
    </source>
</evidence>
<evidence type="ECO:0000256" key="4">
    <source>
        <dbReference type="ARBA" id="ARBA00023163"/>
    </source>
</evidence>
<keyword evidence="3" id="KW-0731">Sigma factor</keyword>
<dbReference type="KEGG" id="epl:P4G45_14190"/>
<dbReference type="GO" id="GO:0016987">
    <property type="term" value="F:sigma factor activity"/>
    <property type="evidence" value="ECO:0007669"/>
    <property type="project" value="UniProtKB-KW"/>
</dbReference>
<evidence type="ECO:0000256" key="2">
    <source>
        <dbReference type="ARBA" id="ARBA00023015"/>
    </source>
</evidence>
<comment type="similarity">
    <text evidence="1">Belongs to the sigma-70 factor family. ECF subfamily.</text>
</comment>
<dbReference type="PANTHER" id="PTHR43133:SF51">
    <property type="entry name" value="RNA POLYMERASE SIGMA FACTOR"/>
    <property type="match status" value="1"/>
</dbReference>
<keyword evidence="2" id="KW-0805">Transcription regulation</keyword>
<organism evidence="7">
    <name type="scientific">Edaphobacter paludis</name>
    <dbReference type="NCBI Taxonomy" id="3035702"/>
    <lineage>
        <taxon>Bacteria</taxon>
        <taxon>Pseudomonadati</taxon>
        <taxon>Acidobacteriota</taxon>
        <taxon>Terriglobia</taxon>
        <taxon>Terriglobales</taxon>
        <taxon>Acidobacteriaceae</taxon>
        <taxon>Edaphobacter</taxon>
    </lineage>
</organism>
<dbReference type="Gene3D" id="1.10.10.10">
    <property type="entry name" value="Winged helix-like DNA-binding domain superfamily/Winged helix DNA-binding domain"/>
    <property type="match status" value="1"/>
</dbReference>
<accession>A0AAU7CWZ7</accession>
<reference evidence="7" key="1">
    <citation type="submission" date="2023-03" db="EMBL/GenBank/DDBJ databases">
        <title>Edaphobacter sp.</title>
        <authorList>
            <person name="Huber K.J."/>
            <person name="Papendorf J."/>
            <person name="Pilke C."/>
            <person name="Bunk B."/>
            <person name="Sproeer C."/>
            <person name="Pester M."/>
        </authorList>
    </citation>
    <scope>NUCLEOTIDE SEQUENCE</scope>
    <source>
        <strain evidence="7">DSM 109919</strain>
        <strain evidence="8">DSM 109920</strain>
    </source>
</reference>
<gene>
    <name evidence="7" type="ORF">P4G45_14190</name>
    <name evidence="8" type="ORF">P8936_14605</name>
</gene>
<dbReference type="SUPFAM" id="SSF88946">
    <property type="entry name" value="Sigma2 domain of RNA polymerase sigma factors"/>
    <property type="match status" value="1"/>
</dbReference>
<proteinExistence type="inferred from homology"/>
<dbReference type="PANTHER" id="PTHR43133">
    <property type="entry name" value="RNA POLYMERASE ECF-TYPE SIGMA FACTO"/>
    <property type="match status" value="1"/>
</dbReference>
<evidence type="ECO:0000259" key="5">
    <source>
        <dbReference type="Pfam" id="PF04542"/>
    </source>
</evidence>
<evidence type="ECO:0000313" key="8">
    <source>
        <dbReference type="EMBL" id="XBH12913.1"/>
    </source>
</evidence>
<dbReference type="GO" id="GO:0003677">
    <property type="term" value="F:DNA binding"/>
    <property type="evidence" value="ECO:0007669"/>
    <property type="project" value="InterPro"/>
</dbReference>
<dbReference type="RefSeq" id="WP_348267135.1">
    <property type="nucleotide sequence ID" value="NZ_CP121194.1"/>
</dbReference>
<dbReference type="Pfam" id="PF04542">
    <property type="entry name" value="Sigma70_r2"/>
    <property type="match status" value="1"/>
</dbReference>
<dbReference type="NCBIfam" id="NF008888">
    <property type="entry name" value="PRK11922.1"/>
    <property type="match status" value="1"/>
</dbReference>
<feature type="domain" description="RNA polymerase sigma factor 70 region 4 type 2" evidence="6">
    <location>
        <begin position="137"/>
        <end position="183"/>
    </location>
</feature>
<dbReference type="Pfam" id="PF08281">
    <property type="entry name" value="Sigma70_r4_2"/>
    <property type="match status" value="1"/>
</dbReference>
<evidence type="ECO:0000259" key="6">
    <source>
        <dbReference type="Pfam" id="PF08281"/>
    </source>
</evidence>
<evidence type="ECO:0000256" key="3">
    <source>
        <dbReference type="ARBA" id="ARBA00023082"/>
    </source>
</evidence>
<dbReference type="NCBIfam" id="TIGR02937">
    <property type="entry name" value="sigma70-ECF"/>
    <property type="match status" value="1"/>
</dbReference>
<dbReference type="InterPro" id="IPR039425">
    <property type="entry name" value="RNA_pol_sigma-70-like"/>
</dbReference>
<dbReference type="InterPro" id="IPR013325">
    <property type="entry name" value="RNA_pol_sigma_r2"/>
</dbReference>
<dbReference type="InterPro" id="IPR013249">
    <property type="entry name" value="RNA_pol_sigma70_r4_t2"/>
</dbReference>
<name>A0AAU7CWZ7_9BACT</name>
<keyword evidence="4" id="KW-0804">Transcription</keyword>
<dbReference type="InterPro" id="IPR014284">
    <property type="entry name" value="RNA_pol_sigma-70_dom"/>
</dbReference>
<accession>A0AAU7D734</accession>